<dbReference type="EMBL" id="ADZX01000223">
    <property type="protein sequence ID" value="EFK97372.1"/>
    <property type="molecule type" value="Genomic_DNA"/>
</dbReference>
<dbReference type="GO" id="GO:0002098">
    <property type="term" value="P:tRNA wobble uridine modification"/>
    <property type="evidence" value="ECO:0007669"/>
    <property type="project" value="InterPro"/>
</dbReference>
<dbReference type="SUPFAM" id="SSF53335">
    <property type="entry name" value="S-adenosyl-L-methionine-dependent methyltransferases"/>
    <property type="match status" value="1"/>
</dbReference>
<protein>
    <submittedName>
        <fullName evidence="4">Methyltransferase</fullName>
        <ecNumber evidence="4">2.1.1.-</ecNumber>
    </submittedName>
</protein>
<dbReference type="GO" id="GO:0032259">
    <property type="term" value="P:methylation"/>
    <property type="evidence" value="ECO:0007669"/>
    <property type="project" value="UniProtKB-KW"/>
</dbReference>
<dbReference type="HAMAP" id="MF_01589">
    <property type="entry name" value="Cx_SAM_synthase"/>
    <property type="match status" value="1"/>
</dbReference>
<feature type="domain" description="Methyltransferase" evidence="3">
    <location>
        <begin position="60"/>
        <end position="155"/>
    </location>
</feature>
<dbReference type="AlphaFoldDB" id="D9PGD9"/>
<keyword evidence="4" id="KW-0489">Methyltransferase</keyword>
<sequence>MDNNKKDNVFESSLDKKFEFDESVATVFDDMLSRSVPFYDEVQKLIISFILKNQKDGKKVLDLGSSTAKFLIDLHSRMSSNMHLKGLDNSEAMLKQARAKCKAYGANIELVLSDLITYSFEKQDFITSNYTLQFIRPIQRASLVKKIYDSLENDGYFIFSEKVVFEEKKIDKIMIDLYYDFKKAQGYSAYEISNKREALENVLVPYTIKENIKLCNEAGFENITTIFQWANFVTF</sequence>
<evidence type="ECO:0000313" key="4">
    <source>
        <dbReference type="EMBL" id="EFK97372.1"/>
    </source>
</evidence>
<dbReference type="CDD" id="cd02440">
    <property type="entry name" value="AdoMet_MTases"/>
    <property type="match status" value="1"/>
</dbReference>
<feature type="non-terminal residue" evidence="4">
    <location>
        <position position="235"/>
    </location>
</feature>
<evidence type="ECO:0000256" key="1">
    <source>
        <dbReference type="ARBA" id="ARBA00022679"/>
    </source>
</evidence>
<dbReference type="EC" id="2.1.1.-" evidence="4"/>
<reference evidence="4" key="1">
    <citation type="submission" date="2010-07" db="EMBL/GenBank/DDBJ databases">
        <authorList>
            <consortium name="CONSOLIDER consortium CSD2007-00005"/>
            <person name="Guazzaroni M.-E."/>
            <person name="Richter M."/>
            <person name="Garcia-Salamanca A."/>
            <person name="Yarza P."/>
            <person name="Ferrer M."/>
        </authorList>
    </citation>
    <scope>NUCLEOTIDE SEQUENCE</scope>
</reference>
<dbReference type="PIRSF" id="PIRSF006325">
    <property type="entry name" value="MeTrfase_bac"/>
    <property type="match status" value="1"/>
</dbReference>
<dbReference type="PANTHER" id="PTHR43861">
    <property type="entry name" value="TRANS-ACONITATE 2-METHYLTRANSFERASE-RELATED"/>
    <property type="match status" value="1"/>
</dbReference>
<dbReference type="InterPro" id="IPR041698">
    <property type="entry name" value="Methyltransf_25"/>
</dbReference>
<keyword evidence="2" id="KW-0949">S-adenosyl-L-methionine</keyword>
<evidence type="ECO:0000259" key="3">
    <source>
        <dbReference type="Pfam" id="PF13649"/>
    </source>
</evidence>
<dbReference type="Pfam" id="PF13649">
    <property type="entry name" value="Methyltransf_25"/>
    <property type="match status" value="1"/>
</dbReference>
<reference evidence="4" key="2">
    <citation type="journal article" date="2011" name="Microb. Ecol.">
        <title>Taxonomic and Functional Metagenomic Profiling of the Microbial Community in the Anoxic Sediment of a Sub-saline Shallow Lake (Laguna de Carrizo, Central Spain).</title>
        <authorList>
            <person name="Ferrer M."/>
            <person name="Guazzaroni M.E."/>
            <person name="Richter M."/>
            <person name="Garcia-Salamanca A."/>
            <person name="Yarza P."/>
            <person name="Suarez-Suarez A."/>
            <person name="Solano J."/>
            <person name="Alcaide M."/>
            <person name="van Dillewijn P."/>
            <person name="Molina-Henares M.A."/>
            <person name="Lopez-Cortes N."/>
            <person name="Al-Ramahi Y."/>
            <person name="Guerrero C."/>
            <person name="Acosta A."/>
            <person name="de Eugenio L.I."/>
            <person name="Martinez V."/>
            <person name="Marques S."/>
            <person name="Rojo F."/>
            <person name="Santero E."/>
            <person name="Genilloud O."/>
            <person name="Perez-Perez J."/>
            <person name="Rossello-Mora R."/>
            <person name="Ramos J.L."/>
        </authorList>
    </citation>
    <scope>NUCLEOTIDE SEQUENCE</scope>
</reference>
<comment type="caution">
    <text evidence="4">The sequence shown here is derived from an EMBL/GenBank/DDBJ whole genome shotgun (WGS) entry which is preliminary data.</text>
</comment>
<proteinExistence type="inferred from homology"/>
<dbReference type="InterPro" id="IPR005271">
    <property type="entry name" value="CmoA"/>
</dbReference>
<dbReference type="NCBIfam" id="TIGR00740">
    <property type="entry name" value="carboxy-S-adenosyl-L-methionine synthase CmoA"/>
    <property type="match status" value="1"/>
</dbReference>
<dbReference type="InterPro" id="IPR029063">
    <property type="entry name" value="SAM-dependent_MTases_sf"/>
</dbReference>
<gene>
    <name evidence="4" type="primary">cmoA</name>
    <name evidence="4" type="ORF">LDC_0586</name>
</gene>
<accession>D9PGD9</accession>
<name>D9PGD9_9ZZZZ</name>
<dbReference type="Gene3D" id="3.40.50.150">
    <property type="entry name" value="Vaccinia Virus protein VP39"/>
    <property type="match status" value="1"/>
</dbReference>
<keyword evidence="1 4" id="KW-0808">Transferase</keyword>
<organism evidence="4">
    <name type="scientific">sediment metagenome</name>
    <dbReference type="NCBI Taxonomy" id="749907"/>
    <lineage>
        <taxon>unclassified sequences</taxon>
        <taxon>metagenomes</taxon>
        <taxon>ecological metagenomes</taxon>
    </lineage>
</organism>
<dbReference type="PANTHER" id="PTHR43861:SF2">
    <property type="entry name" value="CARBOXY-S-ADENOSYL-L-METHIONINE SYNTHASE"/>
    <property type="match status" value="1"/>
</dbReference>
<evidence type="ECO:0000256" key="2">
    <source>
        <dbReference type="ARBA" id="ARBA00022691"/>
    </source>
</evidence>
<dbReference type="GO" id="GO:0008168">
    <property type="term" value="F:methyltransferase activity"/>
    <property type="evidence" value="ECO:0007669"/>
    <property type="project" value="UniProtKB-KW"/>
</dbReference>